<organism evidence="2 3">
    <name type="scientific">Musa troglodytarum</name>
    <name type="common">fe'i banana</name>
    <dbReference type="NCBI Taxonomy" id="320322"/>
    <lineage>
        <taxon>Eukaryota</taxon>
        <taxon>Viridiplantae</taxon>
        <taxon>Streptophyta</taxon>
        <taxon>Embryophyta</taxon>
        <taxon>Tracheophyta</taxon>
        <taxon>Spermatophyta</taxon>
        <taxon>Magnoliopsida</taxon>
        <taxon>Liliopsida</taxon>
        <taxon>Zingiberales</taxon>
        <taxon>Musaceae</taxon>
        <taxon>Musa</taxon>
    </lineage>
</organism>
<gene>
    <name evidence="2" type="ORF">MUK42_33542</name>
</gene>
<evidence type="ECO:0000313" key="3">
    <source>
        <dbReference type="Proteomes" id="UP001055439"/>
    </source>
</evidence>
<keyword evidence="1" id="KW-0472">Membrane</keyword>
<accession>A0A9E7FWG3</accession>
<dbReference type="Proteomes" id="UP001055439">
    <property type="component" value="Chromosome 5"/>
</dbReference>
<feature type="transmembrane region" description="Helical" evidence="1">
    <location>
        <begin position="65"/>
        <end position="86"/>
    </location>
</feature>
<protein>
    <submittedName>
        <fullName evidence="2">Uncharacterized protein</fullName>
    </submittedName>
</protein>
<keyword evidence="3" id="KW-1185">Reference proteome</keyword>
<evidence type="ECO:0000313" key="2">
    <source>
        <dbReference type="EMBL" id="URE03629.1"/>
    </source>
</evidence>
<dbReference type="OrthoDB" id="10502546at2759"/>
<feature type="transmembrane region" description="Helical" evidence="1">
    <location>
        <begin position="25"/>
        <end position="45"/>
    </location>
</feature>
<proteinExistence type="predicted"/>
<dbReference type="EMBL" id="CP097507">
    <property type="protein sequence ID" value="URE03629.1"/>
    <property type="molecule type" value="Genomic_DNA"/>
</dbReference>
<dbReference type="AlphaFoldDB" id="A0A9E7FWG3"/>
<reference evidence="2" key="1">
    <citation type="submission" date="2022-05" db="EMBL/GenBank/DDBJ databases">
        <title>The Musa troglodytarum L. genome provides insights into the mechanism of non-climacteric behaviour and enrichment of carotenoids.</title>
        <authorList>
            <person name="Wang J."/>
        </authorList>
    </citation>
    <scope>NUCLEOTIDE SEQUENCE</scope>
    <source>
        <tissue evidence="2">Leaf</tissue>
    </source>
</reference>
<feature type="transmembrane region" description="Helical" evidence="1">
    <location>
        <begin position="128"/>
        <end position="145"/>
    </location>
</feature>
<sequence>MDAREEFVVAAMRPRAANQEEAMHLLRQTASAMIAFAANGILSAFRVEGLAGSAASLHPLCYVLHHLVFCIVALVASVLLFLSYSAHKFPTAARRASSVAAAVVRLRRQPRRVFASGLVLLRRDASSLSALFCSVWFVAAFVYVVNPCSLCYDGMVWCALFFAV</sequence>
<keyword evidence="1" id="KW-0812">Transmembrane</keyword>
<name>A0A9E7FWG3_9LILI</name>
<evidence type="ECO:0000256" key="1">
    <source>
        <dbReference type="SAM" id="Phobius"/>
    </source>
</evidence>
<keyword evidence="1" id="KW-1133">Transmembrane helix</keyword>